<reference evidence="9" key="1">
    <citation type="submission" date="2016-04" db="EMBL/GenBank/DDBJ databases">
        <title>Complete Genome Sequences of Twelve Strains of a Stable Defined Moderately Diverse Mouse Microbiota 2 (sDMDMm2).</title>
        <authorList>
            <person name="Uchimura Y."/>
            <person name="Wyss M."/>
            <person name="Brugiroux S."/>
            <person name="Limenitakis J.P."/>
            <person name="Stecher B."/>
            <person name="McCoy K.D."/>
            <person name="Macpherson A.J."/>
        </authorList>
    </citation>
    <scope>NUCLEOTIDE SEQUENCE [LARGE SCALE GENOMIC DNA]</scope>
    <source>
        <strain evidence="9">YL27</strain>
    </source>
</reference>
<dbReference type="SFLD" id="SFLDG01138">
    <property type="entry name" value="C1.6.2:_Deoxy-d-mannose-octulo"/>
    <property type="match status" value="1"/>
</dbReference>
<dbReference type="KEGG" id="pary:A4V02_09050"/>
<evidence type="ECO:0000256" key="1">
    <source>
        <dbReference type="ARBA" id="ARBA00001946"/>
    </source>
</evidence>
<evidence type="ECO:0000313" key="8">
    <source>
        <dbReference type="EMBL" id="ANU63859.1"/>
    </source>
</evidence>
<keyword evidence="5" id="KW-0378">Hydrolase</keyword>
<gene>
    <name evidence="8" type="ORF">A4V02_09050</name>
</gene>
<dbReference type="GO" id="GO:0016788">
    <property type="term" value="F:hydrolase activity, acting on ester bonds"/>
    <property type="evidence" value="ECO:0007669"/>
    <property type="project" value="InterPro"/>
</dbReference>
<evidence type="ECO:0000256" key="3">
    <source>
        <dbReference type="ARBA" id="ARBA00011881"/>
    </source>
</evidence>
<dbReference type="PANTHER" id="PTHR21485">
    <property type="entry name" value="HAD SUPERFAMILY MEMBERS CMAS AND KDSC"/>
    <property type="match status" value="1"/>
</dbReference>
<dbReference type="OrthoDB" id="9805604at2"/>
<comment type="similarity">
    <text evidence="2">Belongs to the KdsC family.</text>
</comment>
<dbReference type="GO" id="GO:0046872">
    <property type="term" value="F:metal ion binding"/>
    <property type="evidence" value="ECO:0007669"/>
    <property type="project" value="UniProtKB-KW"/>
</dbReference>
<evidence type="ECO:0000313" key="9">
    <source>
        <dbReference type="Proteomes" id="UP000186351"/>
    </source>
</evidence>
<evidence type="ECO:0000256" key="6">
    <source>
        <dbReference type="ARBA" id="ARBA00022842"/>
    </source>
</evidence>
<dbReference type="InterPro" id="IPR036412">
    <property type="entry name" value="HAD-like_sf"/>
</dbReference>
<dbReference type="GO" id="GO:0008781">
    <property type="term" value="F:N-acylneuraminate cytidylyltransferase activity"/>
    <property type="evidence" value="ECO:0007669"/>
    <property type="project" value="TreeGrafter"/>
</dbReference>
<evidence type="ECO:0000256" key="7">
    <source>
        <dbReference type="PIRSR" id="PIRSR006118-2"/>
    </source>
</evidence>
<dbReference type="Proteomes" id="UP000186351">
    <property type="component" value="Chromosome"/>
</dbReference>
<dbReference type="SFLD" id="SFLDG01136">
    <property type="entry name" value="C1.6:_Phosphoserine_Phosphatas"/>
    <property type="match status" value="1"/>
</dbReference>
<dbReference type="GeneID" id="65537013"/>
<dbReference type="STRING" id="1796646.A4V02_09050"/>
<dbReference type="PIRSF" id="PIRSF006118">
    <property type="entry name" value="KDO8-P_Ptase"/>
    <property type="match status" value="1"/>
</dbReference>
<proteinExistence type="inferred from homology"/>
<dbReference type="NCBIfam" id="TIGR01670">
    <property type="entry name" value="KdsC-phosphatas"/>
    <property type="match status" value="1"/>
</dbReference>
<feature type="binding site" evidence="7">
    <location>
        <position position="110"/>
    </location>
    <ligand>
        <name>Mg(2+)</name>
        <dbReference type="ChEBI" id="CHEBI:18420"/>
    </ligand>
</feature>
<dbReference type="Gene3D" id="3.40.50.1000">
    <property type="entry name" value="HAD superfamily/HAD-like"/>
    <property type="match status" value="1"/>
</dbReference>
<keyword evidence="4 7" id="KW-0479">Metal-binding</keyword>
<sequence>MSKIDYDLELIRGIVFDVDGVLSPSCIPLGGDGMPQRMVNIKDGYAIQLAVKCGYKIAIITGADSQAVYDRFSGLGVKDIYMKAGVKINILHEWMKSRGLKPEEVAYAGDDIPDYEVMRHVGLPVAPRDAAREIKETARYISPCDGGYGVGRDLIEEIMRAQGHWMKDEKAFGW</sequence>
<dbReference type="EMBL" id="CP015402">
    <property type="protein sequence ID" value="ANU63859.1"/>
    <property type="molecule type" value="Genomic_DNA"/>
</dbReference>
<evidence type="ECO:0000256" key="2">
    <source>
        <dbReference type="ARBA" id="ARBA00005893"/>
    </source>
</evidence>
<keyword evidence="9" id="KW-1185">Reference proteome</keyword>
<dbReference type="InterPro" id="IPR050793">
    <property type="entry name" value="CMP-NeuNAc_synthase"/>
</dbReference>
<evidence type="ECO:0000256" key="5">
    <source>
        <dbReference type="ARBA" id="ARBA00022801"/>
    </source>
</evidence>
<accession>A0A1B1SAM7</accession>
<dbReference type="InterPro" id="IPR010023">
    <property type="entry name" value="KdsC_fam"/>
</dbReference>
<protein>
    <submittedName>
        <fullName evidence="8">3-deoxy-D-manno-octulosonate 8-phosphate phosphatase</fullName>
    </submittedName>
</protein>
<accession>A0A1Z2XHY8</accession>
<dbReference type="AlphaFoldDB" id="A0A1B1SAM7"/>
<dbReference type="RefSeq" id="WP_068961158.1">
    <property type="nucleotide sequence ID" value="NZ_CAJTAP010000003.1"/>
</dbReference>
<evidence type="ECO:0000256" key="4">
    <source>
        <dbReference type="ARBA" id="ARBA00022723"/>
    </source>
</evidence>
<dbReference type="PANTHER" id="PTHR21485:SF3">
    <property type="entry name" value="N-ACYLNEURAMINATE CYTIDYLYLTRANSFERASE"/>
    <property type="match status" value="1"/>
</dbReference>
<dbReference type="InterPro" id="IPR023214">
    <property type="entry name" value="HAD_sf"/>
</dbReference>
<comment type="subunit">
    <text evidence="3">Homotetramer.</text>
</comment>
<feature type="binding site" evidence="7">
    <location>
        <position position="17"/>
    </location>
    <ligand>
        <name>Mg(2+)</name>
        <dbReference type="ChEBI" id="CHEBI:18420"/>
    </ligand>
</feature>
<keyword evidence="6 7" id="KW-0460">Magnesium</keyword>
<dbReference type="SUPFAM" id="SSF56784">
    <property type="entry name" value="HAD-like"/>
    <property type="match status" value="1"/>
</dbReference>
<organism evidence="8 9">
    <name type="scientific">Muribaculum intestinale</name>
    <dbReference type="NCBI Taxonomy" id="1796646"/>
    <lineage>
        <taxon>Bacteria</taxon>
        <taxon>Pseudomonadati</taxon>
        <taxon>Bacteroidota</taxon>
        <taxon>Bacteroidia</taxon>
        <taxon>Bacteroidales</taxon>
        <taxon>Muribaculaceae</taxon>
        <taxon>Muribaculum</taxon>
    </lineage>
</organism>
<comment type="cofactor">
    <cofactor evidence="1 7">
        <name>Mg(2+)</name>
        <dbReference type="ChEBI" id="CHEBI:18420"/>
    </cofactor>
</comment>
<dbReference type="Pfam" id="PF08282">
    <property type="entry name" value="Hydrolase_3"/>
    <property type="match status" value="1"/>
</dbReference>
<name>A0A1B1SAM7_9BACT</name>
<dbReference type="SFLD" id="SFLDS00003">
    <property type="entry name" value="Haloacid_Dehalogenase"/>
    <property type="match status" value="1"/>
</dbReference>
<feature type="binding site" evidence="7">
    <location>
        <position position="19"/>
    </location>
    <ligand>
        <name>substrate</name>
    </ligand>
</feature>